<proteinExistence type="predicted"/>
<feature type="domain" description="DUF4340" evidence="2">
    <location>
        <begin position="71"/>
        <end position="169"/>
    </location>
</feature>
<dbReference type="EMBL" id="DLYI01000159">
    <property type="protein sequence ID" value="HAC28584.1"/>
    <property type="molecule type" value="Genomic_DNA"/>
</dbReference>
<protein>
    <recommendedName>
        <fullName evidence="2">DUF4340 domain-containing protein</fullName>
    </recommendedName>
</protein>
<evidence type="ECO:0000313" key="3">
    <source>
        <dbReference type="EMBL" id="HAC28584.1"/>
    </source>
</evidence>
<reference evidence="3 4" key="1">
    <citation type="journal article" date="2018" name="Nat. Biotechnol.">
        <title>A standardized bacterial taxonomy based on genome phylogeny substantially revises the tree of life.</title>
        <authorList>
            <person name="Parks D.H."/>
            <person name="Chuvochina M."/>
            <person name="Waite D.W."/>
            <person name="Rinke C."/>
            <person name="Skarshewski A."/>
            <person name="Chaumeil P.A."/>
            <person name="Hugenholtz P."/>
        </authorList>
    </citation>
    <scope>NUCLEOTIDE SEQUENCE [LARGE SCALE GENOMIC DNA]</scope>
    <source>
        <strain evidence="3">UBA9049</strain>
    </source>
</reference>
<organism evidence="3 4">
    <name type="scientific">Marinobacter nauticus</name>
    <name type="common">Marinobacter hydrocarbonoclasticus</name>
    <name type="synonym">Marinobacter aquaeolei</name>
    <dbReference type="NCBI Taxonomy" id="2743"/>
    <lineage>
        <taxon>Bacteria</taxon>
        <taxon>Pseudomonadati</taxon>
        <taxon>Pseudomonadota</taxon>
        <taxon>Gammaproteobacteria</taxon>
        <taxon>Pseudomonadales</taxon>
        <taxon>Marinobacteraceae</taxon>
        <taxon>Marinobacter</taxon>
    </lineage>
</organism>
<dbReference type="AlphaFoldDB" id="A0A3B8WF58"/>
<name>A0A3B8WF58_MARNT</name>
<feature type="compositionally biased region" description="Acidic residues" evidence="1">
    <location>
        <begin position="198"/>
        <end position="207"/>
    </location>
</feature>
<accession>A0A3B8WF58</accession>
<dbReference type="InterPro" id="IPR025641">
    <property type="entry name" value="DUF4340"/>
</dbReference>
<evidence type="ECO:0000259" key="2">
    <source>
        <dbReference type="Pfam" id="PF14238"/>
    </source>
</evidence>
<dbReference type="Proteomes" id="UP000261325">
    <property type="component" value="Unassembled WGS sequence"/>
</dbReference>
<comment type="caution">
    <text evidence="3">The sequence shown here is derived from an EMBL/GenBank/DDBJ whole genome shotgun (WGS) entry which is preliminary data.</text>
</comment>
<gene>
    <name evidence="3" type="ORF">DCF82_12325</name>
</gene>
<evidence type="ECO:0000313" key="4">
    <source>
        <dbReference type="Proteomes" id="UP000261325"/>
    </source>
</evidence>
<dbReference type="Pfam" id="PF14238">
    <property type="entry name" value="DUF4340"/>
    <property type="match status" value="1"/>
</dbReference>
<feature type="region of interest" description="Disordered" evidence="1">
    <location>
        <begin position="160"/>
        <end position="207"/>
    </location>
</feature>
<sequence>MNRTIKLLSVVLVVQIALAVVVWGTRSSTTVASHEALIPEAKKATEIVLEDPEEGRLTLRQKDGEWFLEDDTKADSNRVKRLLDTLSELTESFPVARSDDARNRFKVAEDEFRRKVTLRRGEDALATLLVGSSPAMGESHIRLADADAIYRAELPVYELPPDRSSWQAPEPEPEPEQQAGPESAPEPEQETSATAPEAEQDGGSDNA</sequence>
<evidence type="ECO:0000256" key="1">
    <source>
        <dbReference type="SAM" id="MobiDB-lite"/>
    </source>
</evidence>